<proteinExistence type="predicted"/>
<protein>
    <recommendedName>
        <fullName evidence="3">Nif11 domain-containing protein</fullName>
    </recommendedName>
</protein>
<reference evidence="1 2" key="1">
    <citation type="submission" date="2018-02" db="EMBL/GenBank/DDBJ databases">
        <title>Subsurface microbial communities from deep shales in Ohio and West Virginia, USA.</title>
        <authorList>
            <person name="Wrighton K."/>
        </authorList>
    </citation>
    <scope>NUCLEOTIDE SEQUENCE [LARGE SCALE GENOMIC DNA]</scope>
    <source>
        <strain evidence="1 2">OWC-DMM</strain>
    </source>
</reference>
<gene>
    <name evidence="1" type="ORF">B0F87_10283</name>
</gene>
<dbReference type="EMBL" id="PTIZ01000002">
    <property type="protein sequence ID" value="PPK76978.1"/>
    <property type="molecule type" value="Genomic_DNA"/>
</dbReference>
<evidence type="ECO:0008006" key="3">
    <source>
        <dbReference type="Google" id="ProtNLM"/>
    </source>
</evidence>
<name>A0A2S6HHN1_9GAMM</name>
<dbReference type="RefSeq" id="WP_104427752.1">
    <property type="nucleotide sequence ID" value="NZ_PTIZ01000002.1"/>
</dbReference>
<accession>A0A2S6HHN1</accession>
<dbReference type="Proteomes" id="UP000240010">
    <property type="component" value="Unassembled WGS sequence"/>
</dbReference>
<evidence type="ECO:0000313" key="1">
    <source>
        <dbReference type="EMBL" id="PPK76978.1"/>
    </source>
</evidence>
<comment type="caution">
    <text evidence="1">The sequence shown here is derived from an EMBL/GenBank/DDBJ whole genome shotgun (WGS) entry which is preliminary data.</text>
</comment>
<sequence length="68" mass="7839">MDMHLFHLLRQRVHGDCALQARLFELTDPKDFLAAVQALAEESGYTLEKADLFEATLAGRRAWHNRSR</sequence>
<evidence type="ECO:0000313" key="2">
    <source>
        <dbReference type="Proteomes" id="UP000240010"/>
    </source>
</evidence>
<organism evidence="1 2">
    <name type="scientific">Methylobacter tundripaludum</name>
    <dbReference type="NCBI Taxonomy" id="173365"/>
    <lineage>
        <taxon>Bacteria</taxon>
        <taxon>Pseudomonadati</taxon>
        <taxon>Pseudomonadota</taxon>
        <taxon>Gammaproteobacteria</taxon>
        <taxon>Methylococcales</taxon>
        <taxon>Methylococcaceae</taxon>
        <taxon>Methylobacter</taxon>
    </lineage>
</organism>
<dbReference type="AlphaFoldDB" id="A0A2S6HHN1"/>